<evidence type="ECO:0000313" key="2">
    <source>
        <dbReference type="EMBL" id="ACC97767.1"/>
    </source>
</evidence>
<dbReference type="Gene3D" id="3.30.700.10">
    <property type="entry name" value="Glycoprotein, Type 4 Pilin"/>
    <property type="match status" value="1"/>
</dbReference>
<dbReference type="KEGG" id="emi:Emin_0204"/>
<protein>
    <submittedName>
        <fullName evidence="2">PilE-like protein</fullName>
    </submittedName>
</protein>
<dbReference type="AlphaFoldDB" id="B2KB08"/>
<keyword evidence="1" id="KW-0812">Transmembrane</keyword>
<dbReference type="InterPro" id="IPR045584">
    <property type="entry name" value="Pilin-like"/>
</dbReference>
<gene>
    <name evidence="2" type="ordered locus">Emin_0204</name>
</gene>
<dbReference type="EMBL" id="CP001055">
    <property type="protein sequence ID" value="ACC97767.1"/>
    <property type="molecule type" value="Genomic_DNA"/>
</dbReference>
<evidence type="ECO:0000256" key="1">
    <source>
        <dbReference type="SAM" id="Phobius"/>
    </source>
</evidence>
<dbReference type="HOGENOM" id="CLU_091705_3_0_0"/>
<keyword evidence="1" id="KW-1133">Transmembrane helix</keyword>
<accession>B2KB08</accession>
<dbReference type="NCBIfam" id="TIGR02532">
    <property type="entry name" value="IV_pilin_GFxxxE"/>
    <property type="match status" value="1"/>
</dbReference>
<dbReference type="Proteomes" id="UP000001029">
    <property type="component" value="Chromosome"/>
</dbReference>
<name>B2KB08_ELUMP</name>
<feature type="transmembrane region" description="Helical" evidence="1">
    <location>
        <begin position="6"/>
        <end position="26"/>
    </location>
</feature>
<dbReference type="PANTHER" id="PTHR30093:SF47">
    <property type="entry name" value="TYPE IV PILUS NON-CORE MINOR PILIN PILE"/>
    <property type="match status" value="1"/>
</dbReference>
<keyword evidence="1" id="KW-0472">Membrane</keyword>
<keyword evidence="3" id="KW-1185">Reference proteome</keyword>
<dbReference type="PROSITE" id="PS00409">
    <property type="entry name" value="PROKAR_NTER_METHYL"/>
    <property type="match status" value="1"/>
</dbReference>
<dbReference type="RefSeq" id="WP_012414382.1">
    <property type="nucleotide sequence ID" value="NC_010644.1"/>
</dbReference>
<reference evidence="2 3" key="1">
    <citation type="journal article" date="2009" name="Appl. Environ. Microbiol.">
        <title>Genomic analysis of 'Elusimicrobium minutum,' the first cultivated representative of the phylum 'Elusimicrobia' (formerly termite group 1).</title>
        <authorList>
            <person name="Herlemann D.P.R."/>
            <person name="Geissinger O."/>
            <person name="Ikeda-Ohtsubo W."/>
            <person name="Kunin V."/>
            <person name="Sun H."/>
            <person name="Lapidus A."/>
            <person name="Hugenholtz P."/>
            <person name="Brune A."/>
        </authorList>
    </citation>
    <scope>NUCLEOTIDE SEQUENCE [LARGE SCALE GENOMIC DNA]</scope>
    <source>
        <strain evidence="2 3">Pei191</strain>
    </source>
</reference>
<proteinExistence type="predicted"/>
<evidence type="ECO:0000313" key="3">
    <source>
        <dbReference type="Proteomes" id="UP000001029"/>
    </source>
</evidence>
<dbReference type="OrthoDB" id="5918848at2"/>
<dbReference type="PANTHER" id="PTHR30093">
    <property type="entry name" value="GENERAL SECRETION PATHWAY PROTEIN G"/>
    <property type="match status" value="1"/>
</dbReference>
<organism evidence="2 3">
    <name type="scientific">Elusimicrobium minutum (strain Pei191)</name>
    <dbReference type="NCBI Taxonomy" id="445932"/>
    <lineage>
        <taxon>Bacteria</taxon>
        <taxon>Pseudomonadati</taxon>
        <taxon>Elusimicrobiota</taxon>
        <taxon>Elusimicrobia</taxon>
        <taxon>Elusimicrobiales</taxon>
        <taxon>Elusimicrobiaceae</taxon>
        <taxon>Elusimicrobium</taxon>
    </lineage>
</organism>
<dbReference type="Pfam" id="PF07963">
    <property type="entry name" value="N_methyl"/>
    <property type="match status" value="1"/>
</dbReference>
<dbReference type="InterPro" id="IPR012902">
    <property type="entry name" value="N_methyl_site"/>
</dbReference>
<sequence>MEKGFTLIELLVVVLIIGILAAIALPQYNRAVLKSRYTQFQLMGKAIADAEERYYLENNVYTANPADLDIDIPASSEFHIGFDVRPNGEAALIIFSKDTSMVHIIYFDKATKFKGTKECRALPENANANAVCKTITGSPTPNGTGGPSYNAYVFK</sequence>
<dbReference type="SUPFAM" id="SSF54523">
    <property type="entry name" value="Pili subunits"/>
    <property type="match status" value="1"/>
</dbReference>